<accession>A0A9W6S9P7</accession>
<evidence type="ECO:0000256" key="2">
    <source>
        <dbReference type="SAM" id="MobiDB-lite"/>
    </source>
</evidence>
<comment type="caution">
    <text evidence="4">The sequence shown here is derived from an EMBL/GenBank/DDBJ whole genome shotgun (WGS) entry which is preliminary data.</text>
</comment>
<dbReference type="InterPro" id="IPR000253">
    <property type="entry name" value="FHA_dom"/>
</dbReference>
<dbReference type="Proteomes" id="UP001165074">
    <property type="component" value="Unassembled WGS sequence"/>
</dbReference>
<gene>
    <name evidence="4" type="ORF">Airi02_076150</name>
</gene>
<dbReference type="AlphaFoldDB" id="A0A9W6S9P7"/>
<evidence type="ECO:0000313" key="5">
    <source>
        <dbReference type="Proteomes" id="UP001165074"/>
    </source>
</evidence>
<keyword evidence="5" id="KW-1185">Reference proteome</keyword>
<keyword evidence="1" id="KW-0597">Phosphoprotein</keyword>
<proteinExistence type="predicted"/>
<evidence type="ECO:0000256" key="1">
    <source>
        <dbReference type="ARBA" id="ARBA00022553"/>
    </source>
</evidence>
<reference evidence="4" key="1">
    <citation type="submission" date="2023-03" db="EMBL/GenBank/DDBJ databases">
        <title>Actinoallomurus iriomotensis NBRC 103684.</title>
        <authorList>
            <person name="Ichikawa N."/>
            <person name="Sato H."/>
            <person name="Tonouchi N."/>
        </authorList>
    </citation>
    <scope>NUCLEOTIDE SEQUENCE</scope>
    <source>
        <strain evidence="4">NBRC 103684</strain>
    </source>
</reference>
<organism evidence="4 5">
    <name type="scientific">Actinoallomurus iriomotensis</name>
    <dbReference type="NCBI Taxonomy" id="478107"/>
    <lineage>
        <taxon>Bacteria</taxon>
        <taxon>Bacillati</taxon>
        <taxon>Actinomycetota</taxon>
        <taxon>Actinomycetes</taxon>
        <taxon>Streptosporangiales</taxon>
        <taxon>Thermomonosporaceae</taxon>
        <taxon>Actinoallomurus</taxon>
    </lineage>
</organism>
<evidence type="ECO:0000313" key="4">
    <source>
        <dbReference type="EMBL" id="GLY89686.1"/>
    </source>
</evidence>
<protein>
    <recommendedName>
        <fullName evidence="3">FHA domain-containing protein</fullName>
    </recommendedName>
</protein>
<dbReference type="Gene3D" id="2.60.200.20">
    <property type="match status" value="1"/>
</dbReference>
<sequence length="289" mass="32108">MLPGNLFTEVDVSDGQRIPDGRRLSAGHASLAFGVSSPKPGDLYALAISGGITVRPHEGRTIVFGRNRPEVHVCIGENDPRVSRNHGLLTCRDRSWWVRTTGRLPVRFPDARLLFAGDEPIPLAEGYTPLFVRGASGREHLLELYVAGPDEQQPTSRHGDPTQPPRTWRLSPTERLILVVLAQRYLFHAPNPQPLAWQQAYEHLNDLQPDAGWTAKKVAHKVTAVRTRLSKSGVAGLTREEVGEPVGNKLNENLIHELMESTTLVPRDLVLLDDYESAITEHIDPTMDE</sequence>
<name>A0A9W6S9P7_9ACTN</name>
<dbReference type="InterPro" id="IPR008984">
    <property type="entry name" value="SMAD_FHA_dom_sf"/>
</dbReference>
<feature type="region of interest" description="Disordered" evidence="2">
    <location>
        <begin position="148"/>
        <end position="168"/>
    </location>
</feature>
<evidence type="ECO:0000259" key="3">
    <source>
        <dbReference type="PROSITE" id="PS50006"/>
    </source>
</evidence>
<dbReference type="PROSITE" id="PS50006">
    <property type="entry name" value="FHA_DOMAIN"/>
    <property type="match status" value="1"/>
</dbReference>
<dbReference type="SUPFAM" id="SSF49879">
    <property type="entry name" value="SMAD/FHA domain"/>
    <property type="match status" value="1"/>
</dbReference>
<feature type="domain" description="FHA" evidence="3">
    <location>
        <begin position="62"/>
        <end position="113"/>
    </location>
</feature>
<dbReference type="EMBL" id="BSTK01000014">
    <property type="protein sequence ID" value="GLY89686.1"/>
    <property type="molecule type" value="Genomic_DNA"/>
</dbReference>